<dbReference type="Pfam" id="PF00141">
    <property type="entry name" value="peroxidase"/>
    <property type="match status" value="1"/>
</dbReference>
<evidence type="ECO:0000256" key="1">
    <source>
        <dbReference type="ARBA" id="ARBA00000189"/>
    </source>
</evidence>
<evidence type="ECO:0000256" key="5">
    <source>
        <dbReference type="ARBA" id="ARBA00022617"/>
    </source>
</evidence>
<protein>
    <recommendedName>
        <fullName evidence="3">peroxidase</fullName>
        <ecNumber evidence="3">1.11.1.7</ecNumber>
    </recommendedName>
</protein>
<accession>A0AAD5G365</accession>
<dbReference type="PANTHER" id="PTHR31388:SF115">
    <property type="entry name" value="PEROXIDASE 5"/>
    <property type="match status" value="1"/>
</dbReference>
<evidence type="ECO:0000313" key="17">
    <source>
        <dbReference type="Proteomes" id="UP001206925"/>
    </source>
</evidence>
<dbReference type="GO" id="GO:0020037">
    <property type="term" value="F:heme binding"/>
    <property type="evidence" value="ECO:0007669"/>
    <property type="project" value="InterPro"/>
</dbReference>
<evidence type="ECO:0000256" key="12">
    <source>
        <dbReference type="PIRSR" id="PIRSR600823-4"/>
    </source>
</evidence>
<feature type="domain" description="Plant heme peroxidase family profile" evidence="15">
    <location>
        <begin position="24"/>
        <end position="106"/>
    </location>
</feature>
<feature type="binding site" evidence="11">
    <location>
        <position position="66"/>
    </location>
    <ligand>
        <name>Ca(2+)</name>
        <dbReference type="ChEBI" id="CHEBI:29108"/>
        <label>1</label>
    </ligand>
</feature>
<dbReference type="InterPro" id="IPR002016">
    <property type="entry name" value="Haem_peroxidase"/>
</dbReference>
<evidence type="ECO:0000256" key="9">
    <source>
        <dbReference type="ARBA" id="ARBA00023004"/>
    </source>
</evidence>
<evidence type="ECO:0000256" key="14">
    <source>
        <dbReference type="SAM" id="SignalP"/>
    </source>
</evidence>
<dbReference type="PRINTS" id="PR00461">
    <property type="entry name" value="PLPEROXIDASE"/>
</dbReference>
<organism evidence="16 17">
    <name type="scientific">Ambrosia artemisiifolia</name>
    <name type="common">Common ragweed</name>
    <dbReference type="NCBI Taxonomy" id="4212"/>
    <lineage>
        <taxon>Eukaryota</taxon>
        <taxon>Viridiplantae</taxon>
        <taxon>Streptophyta</taxon>
        <taxon>Embryophyta</taxon>
        <taxon>Tracheophyta</taxon>
        <taxon>Spermatophyta</taxon>
        <taxon>Magnoliopsida</taxon>
        <taxon>eudicotyledons</taxon>
        <taxon>Gunneridae</taxon>
        <taxon>Pentapetalae</taxon>
        <taxon>asterids</taxon>
        <taxon>campanulids</taxon>
        <taxon>Asterales</taxon>
        <taxon>Asteraceae</taxon>
        <taxon>Asteroideae</taxon>
        <taxon>Heliantheae alliance</taxon>
        <taxon>Heliantheae</taxon>
        <taxon>Ambrosia</taxon>
    </lineage>
</organism>
<dbReference type="PROSITE" id="PS00436">
    <property type="entry name" value="PEROXIDASE_2"/>
    <property type="match status" value="1"/>
</dbReference>
<evidence type="ECO:0000256" key="6">
    <source>
        <dbReference type="ARBA" id="ARBA00022723"/>
    </source>
</evidence>
<keyword evidence="5" id="KW-0349">Heme</keyword>
<dbReference type="PROSITE" id="PS50873">
    <property type="entry name" value="PEROXIDASE_4"/>
    <property type="match status" value="1"/>
</dbReference>
<comment type="catalytic activity">
    <reaction evidence="1">
        <text>2 a phenolic donor + H2O2 = 2 a phenolic radical donor + 2 H2O</text>
        <dbReference type="Rhea" id="RHEA:56136"/>
        <dbReference type="ChEBI" id="CHEBI:15377"/>
        <dbReference type="ChEBI" id="CHEBI:16240"/>
        <dbReference type="ChEBI" id="CHEBI:139520"/>
        <dbReference type="ChEBI" id="CHEBI:139521"/>
        <dbReference type="EC" id="1.11.1.7"/>
    </reaction>
</comment>
<gene>
    <name evidence="16" type="ORF">M8C21_008086</name>
</gene>
<dbReference type="GO" id="GO:0046872">
    <property type="term" value="F:metal ion binding"/>
    <property type="evidence" value="ECO:0007669"/>
    <property type="project" value="UniProtKB-KW"/>
</dbReference>
<dbReference type="PANTHER" id="PTHR31388">
    <property type="entry name" value="PEROXIDASE 72-RELATED"/>
    <property type="match status" value="1"/>
</dbReference>
<evidence type="ECO:0000256" key="7">
    <source>
        <dbReference type="ARBA" id="ARBA00022837"/>
    </source>
</evidence>
<dbReference type="InterPro" id="IPR019794">
    <property type="entry name" value="Peroxidases_AS"/>
</dbReference>
<dbReference type="GO" id="GO:0140825">
    <property type="term" value="F:lactoperoxidase activity"/>
    <property type="evidence" value="ECO:0007669"/>
    <property type="project" value="UniProtKB-EC"/>
</dbReference>
<evidence type="ECO:0000256" key="11">
    <source>
        <dbReference type="PIRSR" id="PIRSR600823-3"/>
    </source>
</evidence>
<feature type="chain" id="PRO_5042262222" description="peroxidase" evidence="14">
    <location>
        <begin position="24"/>
        <end position="106"/>
    </location>
</feature>
<proteinExistence type="inferred from homology"/>
<evidence type="ECO:0000256" key="4">
    <source>
        <dbReference type="ARBA" id="ARBA00022559"/>
    </source>
</evidence>
<evidence type="ECO:0000259" key="15">
    <source>
        <dbReference type="PROSITE" id="PS50873"/>
    </source>
</evidence>
<keyword evidence="8" id="KW-0560">Oxidoreductase</keyword>
<feature type="site" description="Transition state stabilizer" evidence="12">
    <location>
        <position position="61"/>
    </location>
</feature>
<name>A0AAD5G365_AMBAR</name>
<dbReference type="GO" id="GO:0006979">
    <property type="term" value="P:response to oxidative stress"/>
    <property type="evidence" value="ECO:0007669"/>
    <property type="project" value="InterPro"/>
</dbReference>
<dbReference type="InterPro" id="IPR000823">
    <property type="entry name" value="Peroxidase_pln"/>
</dbReference>
<keyword evidence="14" id="KW-0732">Signal</keyword>
<evidence type="ECO:0000256" key="13">
    <source>
        <dbReference type="RuleBase" id="RU004241"/>
    </source>
</evidence>
<comment type="cofactor">
    <cofactor evidence="11">
        <name>Ca(2+)</name>
        <dbReference type="ChEBI" id="CHEBI:29108"/>
    </cofactor>
    <text evidence="11">Binds 2 calcium ions per subunit.</text>
</comment>
<evidence type="ECO:0000256" key="3">
    <source>
        <dbReference type="ARBA" id="ARBA00012313"/>
    </source>
</evidence>
<feature type="signal peptide" evidence="14">
    <location>
        <begin position="1"/>
        <end position="23"/>
    </location>
</feature>
<keyword evidence="7 11" id="KW-0106">Calcium</keyword>
<reference evidence="16" key="1">
    <citation type="submission" date="2022-06" db="EMBL/GenBank/DDBJ databases">
        <title>Uncovering the hologenomic basis of an extraordinary plant invasion.</title>
        <authorList>
            <person name="Bieker V.C."/>
            <person name="Martin M.D."/>
            <person name="Gilbert T."/>
            <person name="Hodgins K."/>
            <person name="Battlay P."/>
            <person name="Petersen B."/>
            <person name="Wilson J."/>
        </authorList>
    </citation>
    <scope>NUCLEOTIDE SEQUENCE</scope>
    <source>
        <strain evidence="16">AA19_3_7</strain>
        <tissue evidence="16">Leaf</tissue>
    </source>
</reference>
<comment type="caution">
    <text evidence="16">The sequence shown here is derived from an EMBL/GenBank/DDBJ whole genome shotgun (WGS) entry which is preliminary data.</text>
</comment>
<keyword evidence="17" id="KW-1185">Reference proteome</keyword>
<sequence length="106" mass="11824">MASTNIIAGIFCLLITINTSSEAQLSSTFYDGICPNALRTIKTTIRTAISRERRMAASIIRLHFHDCFVQVLVVQSHVTKKTKISNKNCRKTSDGIQRPSLDGREI</sequence>
<dbReference type="Proteomes" id="UP001206925">
    <property type="component" value="Unassembled WGS sequence"/>
</dbReference>
<dbReference type="AlphaFoldDB" id="A0AAD5G365"/>
<dbReference type="InterPro" id="IPR010255">
    <property type="entry name" value="Haem_peroxidase_sf"/>
</dbReference>
<evidence type="ECO:0000256" key="10">
    <source>
        <dbReference type="PIRSR" id="PIRSR600823-1"/>
    </source>
</evidence>
<keyword evidence="6 11" id="KW-0479">Metal-binding</keyword>
<keyword evidence="9" id="KW-0408">Iron</keyword>
<evidence type="ECO:0000256" key="2">
    <source>
        <dbReference type="ARBA" id="ARBA00001970"/>
    </source>
</evidence>
<keyword evidence="4" id="KW-0575">Peroxidase</keyword>
<dbReference type="EMBL" id="JAMZMK010011435">
    <property type="protein sequence ID" value="KAI7727134.1"/>
    <property type="molecule type" value="Genomic_DNA"/>
</dbReference>
<evidence type="ECO:0000256" key="8">
    <source>
        <dbReference type="ARBA" id="ARBA00023002"/>
    </source>
</evidence>
<comment type="similarity">
    <text evidence="13">Belongs to the peroxidase family.</text>
</comment>
<feature type="active site" description="Proton acceptor" evidence="10">
    <location>
        <position position="65"/>
    </location>
</feature>
<dbReference type="Gene3D" id="1.10.520.10">
    <property type="match status" value="1"/>
</dbReference>
<evidence type="ECO:0000313" key="16">
    <source>
        <dbReference type="EMBL" id="KAI7727134.1"/>
    </source>
</evidence>
<feature type="binding site" evidence="11">
    <location>
        <position position="69"/>
    </location>
    <ligand>
        <name>Ca(2+)</name>
        <dbReference type="ChEBI" id="CHEBI:29108"/>
        <label>1</label>
    </ligand>
</feature>
<dbReference type="EC" id="1.11.1.7" evidence="3"/>
<comment type="cofactor">
    <cofactor evidence="2">
        <name>heme b</name>
        <dbReference type="ChEBI" id="CHEBI:60344"/>
    </cofactor>
</comment>
<dbReference type="SUPFAM" id="SSF48113">
    <property type="entry name" value="Heme-dependent peroxidases"/>
    <property type="match status" value="1"/>
</dbReference>